<evidence type="ECO:0000256" key="4">
    <source>
        <dbReference type="ARBA" id="ARBA00022723"/>
    </source>
</evidence>
<comment type="similarity">
    <text evidence="2">Belongs to the peptidase M20A family.</text>
</comment>
<dbReference type="InterPro" id="IPR050072">
    <property type="entry name" value="Peptidase_M20A"/>
</dbReference>
<reference evidence="11 12" key="1">
    <citation type="submission" date="2018-08" db="EMBL/GenBank/DDBJ databases">
        <title>A genome reference for cultivated species of the human gut microbiota.</title>
        <authorList>
            <person name="Zou Y."/>
            <person name="Xue W."/>
            <person name="Luo G."/>
        </authorList>
    </citation>
    <scope>NUCLEOTIDE SEQUENCE [LARGE SCALE GENOMIC DNA]</scope>
    <source>
        <strain evidence="10 11">TF05-11AC</strain>
        <strain evidence="9 12">TM09-12</strain>
    </source>
</reference>
<evidence type="ECO:0000256" key="7">
    <source>
        <dbReference type="ARBA" id="ARBA00022997"/>
    </source>
</evidence>
<dbReference type="PANTHER" id="PTHR43808:SF31">
    <property type="entry name" value="N-ACETYL-L-CITRULLINE DEACETYLASE"/>
    <property type="match status" value="1"/>
</dbReference>
<dbReference type="InterPro" id="IPR010964">
    <property type="entry name" value="M20A_pepV-rel"/>
</dbReference>
<dbReference type="GO" id="GO:0006526">
    <property type="term" value="P:L-arginine biosynthetic process"/>
    <property type="evidence" value="ECO:0007669"/>
    <property type="project" value="TreeGrafter"/>
</dbReference>
<evidence type="ECO:0000313" key="9">
    <source>
        <dbReference type="EMBL" id="RGJ06986.1"/>
    </source>
</evidence>
<evidence type="ECO:0000256" key="8">
    <source>
        <dbReference type="ARBA" id="ARBA00023049"/>
    </source>
</evidence>
<dbReference type="PANTHER" id="PTHR43808">
    <property type="entry name" value="ACETYLORNITHINE DEACETYLASE"/>
    <property type="match status" value="1"/>
</dbReference>
<accession>A0A374PCM1</accession>
<sequence>MLRSGAMEGKFNQQELEKIREWVYGHKEELKEDLRRLVAVPSVSEPDSGEKPYGKECKKVLEEMMAIAASYGLTATNYEYHFAGMGLRPYVYGENAISVWNHLDVVAAGDGWTFPAYEMSEKDGFLIGRGIQDNKGPAAGALYALRYLKEEEERLGLRHNFVLFTGCSEERGMEDMEYFMSHYKMDGFQLVADCAFPLGHGEKGILNLTYEKQLEPDSLILGLSAGSSVNSIPGEAHIRLKKVPGLMEALQHVGKNGITVEEEPESLKVEALGIGGHVGFPEGSVHALYVLTEALQDLEFFQEEDRRLFQFLCRMNGDFHGKGAGIACEDELSGALCGALNIARYQEDGSKKYVWMQSDHRYPITGSAGAEIGERLVRLASLYGCKAVIKKDEKPYYLDPESDTVKTVMSAYRAVTGKDSRPFTMSGGTYARKLPNAVSYGMSLEKKRIYQDPKRPGASGDCHQPDESLDFSQLLEAVVIYIATLLALD</sequence>
<evidence type="ECO:0000256" key="5">
    <source>
        <dbReference type="ARBA" id="ARBA00022801"/>
    </source>
</evidence>
<evidence type="ECO:0000313" key="10">
    <source>
        <dbReference type="EMBL" id="RGL94392.1"/>
    </source>
</evidence>
<name>A0A374PCM1_9FIRM</name>
<evidence type="ECO:0000256" key="1">
    <source>
        <dbReference type="ARBA" id="ARBA00001947"/>
    </source>
</evidence>
<dbReference type="GO" id="GO:0008270">
    <property type="term" value="F:zinc ion binding"/>
    <property type="evidence" value="ECO:0007669"/>
    <property type="project" value="InterPro"/>
</dbReference>
<keyword evidence="6" id="KW-0862">Zinc</keyword>
<dbReference type="InterPro" id="IPR036264">
    <property type="entry name" value="Bact_exopeptidase_dim_dom"/>
</dbReference>
<keyword evidence="8" id="KW-0482">Metalloprotease</keyword>
<dbReference type="GO" id="GO:0006508">
    <property type="term" value="P:proteolysis"/>
    <property type="evidence" value="ECO:0007669"/>
    <property type="project" value="UniProtKB-KW"/>
</dbReference>
<dbReference type="Pfam" id="PF01546">
    <property type="entry name" value="Peptidase_M20"/>
    <property type="match status" value="1"/>
</dbReference>
<dbReference type="InterPro" id="IPR002933">
    <property type="entry name" value="Peptidase_M20"/>
</dbReference>
<gene>
    <name evidence="10" type="ORF">DXC39_29495</name>
    <name evidence="9" type="ORF">DXD79_06855</name>
</gene>
<keyword evidence="4" id="KW-0479">Metal-binding</keyword>
<dbReference type="EMBL" id="QSON01000002">
    <property type="protein sequence ID" value="RGJ06986.1"/>
    <property type="molecule type" value="Genomic_DNA"/>
</dbReference>
<keyword evidence="5 9" id="KW-0378">Hydrolase</keyword>
<dbReference type="NCBIfam" id="TIGR01887">
    <property type="entry name" value="dipeptidaselike"/>
    <property type="match status" value="1"/>
</dbReference>
<dbReference type="EMBL" id="QSSQ01000052">
    <property type="protein sequence ID" value="RGL94392.1"/>
    <property type="molecule type" value="Genomic_DNA"/>
</dbReference>
<dbReference type="Proteomes" id="UP000263014">
    <property type="component" value="Unassembled WGS sequence"/>
</dbReference>
<evidence type="ECO:0000256" key="2">
    <source>
        <dbReference type="ARBA" id="ARBA00006247"/>
    </source>
</evidence>
<proteinExistence type="inferred from homology"/>
<dbReference type="GO" id="GO:0016805">
    <property type="term" value="F:dipeptidase activity"/>
    <property type="evidence" value="ECO:0007669"/>
    <property type="project" value="UniProtKB-KW"/>
</dbReference>
<evidence type="ECO:0000256" key="3">
    <source>
        <dbReference type="ARBA" id="ARBA00022670"/>
    </source>
</evidence>
<evidence type="ECO:0000313" key="11">
    <source>
        <dbReference type="Proteomes" id="UP000261257"/>
    </source>
</evidence>
<evidence type="ECO:0000313" key="12">
    <source>
        <dbReference type="Proteomes" id="UP000263014"/>
    </source>
</evidence>
<dbReference type="Gene3D" id="3.30.70.360">
    <property type="match status" value="2"/>
</dbReference>
<keyword evidence="7" id="KW-0224">Dipeptidase</keyword>
<dbReference type="SUPFAM" id="SSF53187">
    <property type="entry name" value="Zn-dependent exopeptidases"/>
    <property type="match status" value="1"/>
</dbReference>
<dbReference type="GO" id="GO:0008237">
    <property type="term" value="F:metallopeptidase activity"/>
    <property type="evidence" value="ECO:0007669"/>
    <property type="project" value="UniProtKB-KW"/>
</dbReference>
<dbReference type="Proteomes" id="UP000261257">
    <property type="component" value="Unassembled WGS sequence"/>
</dbReference>
<dbReference type="SUPFAM" id="SSF55031">
    <property type="entry name" value="Bacterial exopeptidase dimerisation domain"/>
    <property type="match status" value="1"/>
</dbReference>
<protein>
    <submittedName>
        <fullName evidence="9">M20/M25/M40 family metallo-hydrolase</fullName>
    </submittedName>
</protein>
<keyword evidence="3" id="KW-0645">Protease</keyword>
<dbReference type="Gene3D" id="3.40.630.10">
    <property type="entry name" value="Zn peptidases"/>
    <property type="match status" value="1"/>
</dbReference>
<dbReference type="GO" id="GO:0008777">
    <property type="term" value="F:acetylornithine deacetylase activity"/>
    <property type="evidence" value="ECO:0007669"/>
    <property type="project" value="TreeGrafter"/>
</dbReference>
<comment type="cofactor">
    <cofactor evidence="1">
        <name>Zn(2+)</name>
        <dbReference type="ChEBI" id="CHEBI:29105"/>
    </cofactor>
</comment>
<organism evidence="9 12">
    <name type="scientific">Hungatella hathewayi</name>
    <dbReference type="NCBI Taxonomy" id="154046"/>
    <lineage>
        <taxon>Bacteria</taxon>
        <taxon>Bacillati</taxon>
        <taxon>Bacillota</taxon>
        <taxon>Clostridia</taxon>
        <taxon>Lachnospirales</taxon>
        <taxon>Lachnospiraceae</taxon>
        <taxon>Hungatella</taxon>
    </lineage>
</organism>
<dbReference type="AlphaFoldDB" id="A0A374PCM1"/>
<comment type="caution">
    <text evidence="9">The sequence shown here is derived from an EMBL/GenBank/DDBJ whole genome shotgun (WGS) entry which is preliminary data.</text>
</comment>
<evidence type="ECO:0000256" key="6">
    <source>
        <dbReference type="ARBA" id="ARBA00022833"/>
    </source>
</evidence>